<accession>A0A9X6VVK6</accession>
<dbReference type="Proteomes" id="UP000220210">
    <property type="component" value="Unassembled WGS sequence"/>
</dbReference>
<proteinExistence type="predicted"/>
<dbReference type="EMBL" id="LOMO01000001">
    <property type="protein sequence ID" value="KXY51252.1"/>
    <property type="molecule type" value="Genomic_DNA"/>
</dbReference>
<gene>
    <name evidence="2" type="ORF">AT268_32700</name>
    <name evidence="3" type="ORF">CN357_21205</name>
</gene>
<dbReference type="AlphaFoldDB" id="A0A9X6VVK6"/>
<keyword evidence="1" id="KW-0812">Transmembrane</keyword>
<evidence type="ECO:0000256" key="1">
    <source>
        <dbReference type="SAM" id="Phobius"/>
    </source>
</evidence>
<reference evidence="3 5" key="2">
    <citation type="submission" date="2017-09" db="EMBL/GenBank/DDBJ databases">
        <title>Large-scale bioinformatics analysis of Bacillus genomes uncovers conserved roles of natural products in bacterial physiology.</title>
        <authorList>
            <consortium name="Agbiome Team Llc"/>
            <person name="Bleich R.M."/>
            <person name="Kirk G.J."/>
            <person name="Santa Maria K.C."/>
            <person name="Allen S.E."/>
            <person name="Farag S."/>
            <person name="Shank E.A."/>
            <person name="Bowers A."/>
        </authorList>
    </citation>
    <scope>NUCLEOTIDE SEQUENCE [LARGE SCALE GENOMIC DNA]</scope>
    <source>
        <strain evidence="3 5">AFS020204</strain>
    </source>
</reference>
<evidence type="ECO:0000313" key="5">
    <source>
        <dbReference type="Proteomes" id="UP000220210"/>
    </source>
</evidence>
<name>A0A9X6VVK6_BACCE</name>
<dbReference type="RefSeq" id="WP_061662589.1">
    <property type="nucleotide sequence ID" value="NZ_LOMO01000001.1"/>
</dbReference>
<evidence type="ECO:0000313" key="3">
    <source>
        <dbReference type="EMBL" id="PFF45977.1"/>
    </source>
</evidence>
<dbReference type="EMBL" id="NTSO01000015">
    <property type="protein sequence ID" value="PFF45977.1"/>
    <property type="molecule type" value="Genomic_DNA"/>
</dbReference>
<organism evidence="3 5">
    <name type="scientific">Bacillus cereus</name>
    <dbReference type="NCBI Taxonomy" id="1396"/>
    <lineage>
        <taxon>Bacteria</taxon>
        <taxon>Bacillati</taxon>
        <taxon>Bacillota</taxon>
        <taxon>Bacilli</taxon>
        <taxon>Bacillales</taxon>
        <taxon>Bacillaceae</taxon>
        <taxon>Bacillus</taxon>
        <taxon>Bacillus cereus group</taxon>
    </lineage>
</organism>
<evidence type="ECO:0000313" key="4">
    <source>
        <dbReference type="Proteomes" id="UP000075476"/>
    </source>
</evidence>
<evidence type="ECO:0008006" key="6">
    <source>
        <dbReference type="Google" id="ProtNLM"/>
    </source>
</evidence>
<dbReference type="Proteomes" id="UP000075476">
    <property type="component" value="Unassembled WGS sequence"/>
</dbReference>
<evidence type="ECO:0000313" key="2">
    <source>
        <dbReference type="EMBL" id="KXY51252.1"/>
    </source>
</evidence>
<keyword evidence="1" id="KW-1133">Transmembrane helix</keyword>
<keyword evidence="1" id="KW-0472">Membrane</keyword>
<comment type="caution">
    <text evidence="3">The sequence shown here is derived from an EMBL/GenBank/DDBJ whole genome shotgun (WGS) entry which is preliminary data.</text>
</comment>
<feature type="transmembrane region" description="Helical" evidence="1">
    <location>
        <begin position="29"/>
        <end position="47"/>
    </location>
</feature>
<reference evidence="2 4" key="1">
    <citation type="submission" date="2015-12" db="EMBL/GenBank/DDBJ databases">
        <title>Bacillus cereus Group isolate.</title>
        <authorList>
            <person name="Kovac J."/>
        </authorList>
    </citation>
    <scope>NUCLEOTIDE SEQUENCE [LARGE SCALE GENOMIC DNA]</scope>
    <source>
        <strain evidence="2 4">FSL K6-0073</strain>
    </source>
</reference>
<protein>
    <recommendedName>
        <fullName evidence="6">Transmembrane protein</fullName>
    </recommendedName>
</protein>
<sequence length="110" mass="12001">MFFLWNALNVGLLIASAIAIHNNNMKSGVIYGVIGGISLLLSILYYYRRQLMKNDAGSTISACVDGLDCLTCDMNKKNGFDCVDIECGKMQILEIDCDGVECMNADCCSL</sequence>